<name>A0A4R4VD91_9ACTN</name>
<dbReference type="RefSeq" id="WP_132602227.1">
    <property type="nucleotide sequence ID" value="NZ_SMKO01000151.1"/>
</dbReference>
<dbReference type="EMBL" id="SMKO01000151">
    <property type="protein sequence ID" value="TDC97549.1"/>
    <property type="molecule type" value="Genomic_DNA"/>
</dbReference>
<keyword evidence="2" id="KW-1185">Reference proteome</keyword>
<comment type="caution">
    <text evidence="1">The sequence shown here is derived from an EMBL/GenBank/DDBJ whole genome shotgun (WGS) entry which is preliminary data.</text>
</comment>
<accession>A0A4R4VD91</accession>
<evidence type="ECO:0000313" key="1">
    <source>
        <dbReference type="EMBL" id="TDC97549.1"/>
    </source>
</evidence>
<evidence type="ECO:0000313" key="2">
    <source>
        <dbReference type="Proteomes" id="UP000295258"/>
    </source>
</evidence>
<organism evidence="1 2">
    <name type="scientific">Nonomuraea deserti</name>
    <dbReference type="NCBI Taxonomy" id="1848322"/>
    <lineage>
        <taxon>Bacteria</taxon>
        <taxon>Bacillati</taxon>
        <taxon>Actinomycetota</taxon>
        <taxon>Actinomycetes</taxon>
        <taxon>Streptosporangiales</taxon>
        <taxon>Streptosporangiaceae</taxon>
        <taxon>Nonomuraea</taxon>
    </lineage>
</organism>
<gene>
    <name evidence="1" type="ORF">E1292_36890</name>
</gene>
<sequence>MTGFLLRLYDPFMTPQPSSRFGPLAEIDVHGMDVAAWAAGALTKARPAIAPAVASTAVEVLK</sequence>
<protein>
    <submittedName>
        <fullName evidence="1">Uncharacterized protein</fullName>
    </submittedName>
</protein>
<reference evidence="1 2" key="1">
    <citation type="submission" date="2019-03" db="EMBL/GenBank/DDBJ databases">
        <title>Draft genome sequences of novel Actinobacteria.</title>
        <authorList>
            <person name="Sahin N."/>
            <person name="Ay H."/>
            <person name="Saygin H."/>
        </authorList>
    </citation>
    <scope>NUCLEOTIDE SEQUENCE [LARGE SCALE GENOMIC DNA]</scope>
    <source>
        <strain evidence="1 2">KC310</strain>
    </source>
</reference>
<proteinExistence type="predicted"/>
<dbReference type="AlphaFoldDB" id="A0A4R4VD91"/>
<dbReference type="Proteomes" id="UP000295258">
    <property type="component" value="Unassembled WGS sequence"/>
</dbReference>